<dbReference type="Pfam" id="PF13432">
    <property type="entry name" value="TPR_16"/>
    <property type="match status" value="2"/>
</dbReference>
<evidence type="ECO:0000313" key="3">
    <source>
        <dbReference type="Proteomes" id="UP000240042"/>
    </source>
</evidence>
<dbReference type="SMART" id="SM00028">
    <property type="entry name" value="TPR"/>
    <property type="match status" value="4"/>
</dbReference>
<feature type="chain" id="PRO_5015188388" evidence="1">
    <location>
        <begin position="22"/>
        <end position="541"/>
    </location>
</feature>
<keyword evidence="1" id="KW-0732">Signal</keyword>
<dbReference type="Gene3D" id="1.25.40.10">
    <property type="entry name" value="Tetratricopeptide repeat domain"/>
    <property type="match status" value="2"/>
</dbReference>
<dbReference type="InterPro" id="IPR019734">
    <property type="entry name" value="TPR_rpt"/>
</dbReference>
<feature type="non-terminal residue" evidence="2">
    <location>
        <position position="541"/>
    </location>
</feature>
<dbReference type="RefSeq" id="WP_143280483.1">
    <property type="nucleotide sequence ID" value="NZ_FOKY01000037.1"/>
</dbReference>
<evidence type="ECO:0000313" key="2">
    <source>
        <dbReference type="EMBL" id="SFB98007.1"/>
    </source>
</evidence>
<name>A0A1I1FF20_BREAD</name>
<dbReference type="InterPro" id="IPR011990">
    <property type="entry name" value="TPR-like_helical_dom_sf"/>
</dbReference>
<sequence>MKKIYFYFIFISCFFAHSSYGQTFLQAPQDDTVSSIWDNQDYLPQSMIQQVGAEALGNSGIVAPVLPPARQRINIPGGETIILPIEQTEGPLNLSPNDAKAYILYSRATLAYRNSEFESARKLYRDLIRRYPDSSYTPYALYTLSLSESDYRKKIRILLTIKEKFTQFAHMDIVLNALGDIYYILDAQDAANEIFEEAKTPYAHYMRAVLAMDARKPNRAIQAIRDFLQTAPDNESAYKAYLLYAEALLLLKQYENTLTVLEKAVPLRPWAYDNGALLLLYTGQAYFYNKNYNKALYAFSLLRLRFSRSTEARIADQFIAALEKQNTISVESVPWIAKNFQTIIQAQPVITFKPPNYPSSSNLAAMHPNLPNAVAEPNIDEITYLQPMPKPVPNKPQHSFLVPVRPGNIETRLIVFTNKILVETTNTFTNIITNNLFIAFTNTITNQHLAVLNTISTNYITNIINSYVTNRVNELIPIWKTNYIIQQQTNSITNVVNVVITNTVNQLVIRDRTNIIPVYHTNLVTNIVNSIITNAQNELVV</sequence>
<dbReference type="OrthoDB" id="9768142at2"/>
<dbReference type="SUPFAM" id="SSF48452">
    <property type="entry name" value="TPR-like"/>
    <property type="match status" value="1"/>
</dbReference>
<dbReference type="AlphaFoldDB" id="A0A1I1FF20"/>
<organism evidence="2 3">
    <name type="scientific">Brevinema andersonii</name>
    <dbReference type="NCBI Taxonomy" id="34097"/>
    <lineage>
        <taxon>Bacteria</taxon>
        <taxon>Pseudomonadati</taxon>
        <taxon>Spirochaetota</taxon>
        <taxon>Spirochaetia</taxon>
        <taxon>Brevinematales</taxon>
        <taxon>Brevinemataceae</taxon>
        <taxon>Brevinema</taxon>
    </lineage>
</organism>
<evidence type="ECO:0000256" key="1">
    <source>
        <dbReference type="SAM" id="SignalP"/>
    </source>
</evidence>
<accession>A0A1I1FF20</accession>
<dbReference type="EMBL" id="FOKY01000037">
    <property type="protein sequence ID" value="SFB98007.1"/>
    <property type="molecule type" value="Genomic_DNA"/>
</dbReference>
<dbReference type="STRING" id="34097.SAMN02745150_01484"/>
<proteinExistence type="predicted"/>
<keyword evidence="3" id="KW-1185">Reference proteome</keyword>
<feature type="signal peptide" evidence="1">
    <location>
        <begin position="1"/>
        <end position="21"/>
    </location>
</feature>
<gene>
    <name evidence="2" type="ORF">SAMN02745150_01484</name>
</gene>
<dbReference type="Proteomes" id="UP000240042">
    <property type="component" value="Unassembled WGS sequence"/>
</dbReference>
<reference evidence="3" key="1">
    <citation type="submission" date="2016-10" db="EMBL/GenBank/DDBJ databases">
        <authorList>
            <person name="Varghese N."/>
            <person name="Submissions S."/>
        </authorList>
    </citation>
    <scope>NUCLEOTIDE SEQUENCE [LARGE SCALE GENOMIC DNA]</scope>
    <source>
        <strain evidence="3">ATCC 43811</strain>
    </source>
</reference>
<protein>
    <submittedName>
        <fullName evidence="2">Tetratricopeptide repeat-containing protein</fullName>
    </submittedName>
</protein>